<feature type="region of interest" description="Disordered" evidence="1">
    <location>
        <begin position="520"/>
        <end position="563"/>
    </location>
</feature>
<reference evidence="2 3" key="1">
    <citation type="journal article" date="2024" name="IMA Fungus">
        <title>Apiospora arundinis, a panoply of carbohydrate-active enzymes and secondary metabolites.</title>
        <authorList>
            <person name="Sorensen T."/>
            <person name="Petersen C."/>
            <person name="Muurmann A.T."/>
            <person name="Christiansen J.V."/>
            <person name="Brundto M.L."/>
            <person name="Overgaard C.K."/>
            <person name="Boysen A.T."/>
            <person name="Wollenberg R.D."/>
            <person name="Larsen T.O."/>
            <person name="Sorensen J.L."/>
            <person name="Nielsen K.L."/>
            <person name="Sondergaard T.E."/>
        </authorList>
    </citation>
    <scope>NUCLEOTIDE SEQUENCE [LARGE SCALE GENOMIC DNA]</scope>
    <source>
        <strain evidence="2 3">AAU 773</strain>
    </source>
</reference>
<gene>
    <name evidence="2" type="ORF">PGQ11_002225</name>
</gene>
<feature type="compositionally biased region" description="Low complexity" evidence="1">
    <location>
        <begin position="545"/>
        <end position="563"/>
    </location>
</feature>
<dbReference type="EMBL" id="JAPCWZ010000002">
    <property type="protein sequence ID" value="KAK8877279.1"/>
    <property type="molecule type" value="Genomic_DNA"/>
</dbReference>
<feature type="compositionally biased region" description="Polar residues" evidence="1">
    <location>
        <begin position="520"/>
        <end position="534"/>
    </location>
</feature>
<comment type="caution">
    <text evidence="2">The sequence shown here is derived from an EMBL/GenBank/DDBJ whole genome shotgun (WGS) entry which is preliminary data.</text>
</comment>
<feature type="region of interest" description="Disordered" evidence="1">
    <location>
        <begin position="610"/>
        <end position="645"/>
    </location>
</feature>
<feature type="region of interest" description="Disordered" evidence="1">
    <location>
        <begin position="1"/>
        <end position="132"/>
    </location>
</feature>
<proteinExistence type="predicted"/>
<dbReference type="Proteomes" id="UP001390339">
    <property type="component" value="Unassembled WGS sequence"/>
</dbReference>
<evidence type="ECO:0000256" key="1">
    <source>
        <dbReference type="SAM" id="MobiDB-lite"/>
    </source>
</evidence>
<feature type="compositionally biased region" description="Basic and acidic residues" evidence="1">
    <location>
        <begin position="64"/>
        <end position="73"/>
    </location>
</feature>
<sequence>MNRSRDIRGFFAKNATGGAASTTTRSETITPPRTKAMPMQPTSSSPNIPSSPITPQRAQTKAPISRDDVIRGSDDEDDFSDDSLESLSEIAGLQRKPKPAALATTIPKAKRVASGSSRAAPAAQKQPPKHKFDLKALIKHSQENDAMDESVRRAEALLKLDDANKKAAEARKEKAEPQPTDMREAAKELLRGDEEGAKGDKLASAMNRTAGDASQPQYYFFEFEAPSRNPRKTPFPKLTAKSQWSFLADTSTREEIFVRGLPTALASKGKELPEELYQWILDEVCLEKNMQLRMQYCNLIALCRGNTRRLVDVKRLQKILESIGSRKFPEENSNWDLSPGLEQPYGERNWSPVSAYLKLLERIAPDLAPESTIGAIQILIRMSLDPIVSRDIRIRIDHFSAIEALVSALPGTGEHWDGYCSQVCSYLYNGVGKTSQRQIAISLLPPSTPRMCELRRRLAAAALFQQPDLSSSHPDDALTRKDILARLDAPDFRVSHETDYEELQANVKLLNVVIDDGSFLRSSPNPTENSTPVTPATPAGGLKQPLPSATSRSSSSSPAETTAGEFDKFVDMLTRKLKIMHDTISDNSIVSRKEVKASIDTVAKRLAHTVRTRPPQKTSIVDDLIGQSKRDEEAGKPRQREFMKKWALQRKTGVDVNDDSDL</sequence>
<evidence type="ECO:0000313" key="3">
    <source>
        <dbReference type="Proteomes" id="UP001390339"/>
    </source>
</evidence>
<organism evidence="2 3">
    <name type="scientific">Apiospora arundinis</name>
    <dbReference type="NCBI Taxonomy" id="335852"/>
    <lineage>
        <taxon>Eukaryota</taxon>
        <taxon>Fungi</taxon>
        <taxon>Dikarya</taxon>
        <taxon>Ascomycota</taxon>
        <taxon>Pezizomycotina</taxon>
        <taxon>Sordariomycetes</taxon>
        <taxon>Xylariomycetidae</taxon>
        <taxon>Amphisphaeriales</taxon>
        <taxon>Apiosporaceae</taxon>
        <taxon>Apiospora</taxon>
    </lineage>
</organism>
<feature type="compositionally biased region" description="Basic and acidic residues" evidence="1">
    <location>
        <begin position="628"/>
        <end position="644"/>
    </location>
</feature>
<protein>
    <submittedName>
        <fullName evidence="2">Uncharacterized protein</fullName>
    </submittedName>
</protein>
<evidence type="ECO:0000313" key="2">
    <source>
        <dbReference type="EMBL" id="KAK8877279.1"/>
    </source>
</evidence>
<accession>A0ABR2JHI0</accession>
<feature type="compositionally biased region" description="Low complexity" evidence="1">
    <location>
        <begin position="41"/>
        <end position="55"/>
    </location>
</feature>
<feature type="compositionally biased region" description="Low complexity" evidence="1">
    <location>
        <begin position="15"/>
        <end position="28"/>
    </location>
</feature>
<feature type="compositionally biased region" description="Acidic residues" evidence="1">
    <location>
        <begin position="74"/>
        <end position="84"/>
    </location>
</feature>
<name>A0ABR2JHI0_9PEZI</name>
<keyword evidence="3" id="KW-1185">Reference proteome</keyword>